<evidence type="ECO:0000313" key="12">
    <source>
        <dbReference type="Proteomes" id="UP000009144"/>
    </source>
</evidence>
<dbReference type="PATRIC" id="fig|754476.3.peg.2446"/>
<gene>
    <name evidence="11" type="ordered locus">Q7A_2484</name>
</gene>
<reference evidence="11 12" key="1">
    <citation type="journal article" date="2012" name="J. Bacteriol.">
        <title>Complete genome sequences of Methylophaga sp. strain JAM1 and Methylophaga sp. strain JAM7.</title>
        <authorList>
            <person name="Villeneuve C."/>
            <person name="Martineau C."/>
            <person name="Mauffrey F."/>
            <person name="Villemur R."/>
        </authorList>
    </citation>
    <scope>NUCLEOTIDE SEQUENCE [LARGE SCALE GENOMIC DNA]</scope>
    <source>
        <strain evidence="11 12">JAM1</strain>
    </source>
</reference>
<dbReference type="Pfam" id="PF02367">
    <property type="entry name" value="TsaE"/>
    <property type="match status" value="1"/>
</dbReference>
<dbReference type="STRING" id="754476.Q7A_2484"/>
<dbReference type="OrthoDB" id="9800307at2"/>
<dbReference type="KEGG" id="mej:Q7A_2484"/>
<dbReference type="Proteomes" id="UP000009144">
    <property type="component" value="Chromosome"/>
</dbReference>
<evidence type="ECO:0000256" key="3">
    <source>
        <dbReference type="ARBA" id="ARBA00019010"/>
    </source>
</evidence>
<dbReference type="GO" id="GO:0005737">
    <property type="term" value="C:cytoplasm"/>
    <property type="evidence" value="ECO:0007669"/>
    <property type="project" value="UniProtKB-SubCell"/>
</dbReference>
<evidence type="ECO:0000256" key="5">
    <source>
        <dbReference type="ARBA" id="ARBA00022694"/>
    </source>
</evidence>
<keyword evidence="7" id="KW-0547">Nucleotide-binding</keyword>
<protein>
    <recommendedName>
        <fullName evidence="3">tRNA threonylcarbamoyladenosine biosynthesis protein TsaE</fullName>
    </recommendedName>
    <alternativeName>
        <fullName evidence="10">t(6)A37 threonylcarbamoyladenosine biosynthesis protein TsaE</fullName>
    </alternativeName>
</protein>
<dbReference type="PANTHER" id="PTHR33540:SF2">
    <property type="entry name" value="TRNA THREONYLCARBAMOYLADENOSINE BIOSYNTHESIS PROTEIN TSAE"/>
    <property type="match status" value="1"/>
</dbReference>
<evidence type="ECO:0000313" key="11">
    <source>
        <dbReference type="EMBL" id="AFI85284.1"/>
    </source>
</evidence>
<dbReference type="PANTHER" id="PTHR33540">
    <property type="entry name" value="TRNA THREONYLCARBAMOYLADENOSINE BIOSYNTHESIS PROTEIN TSAE"/>
    <property type="match status" value="1"/>
</dbReference>
<keyword evidence="4" id="KW-0963">Cytoplasm</keyword>
<evidence type="ECO:0000256" key="6">
    <source>
        <dbReference type="ARBA" id="ARBA00022723"/>
    </source>
</evidence>
<name>I1XLL5_METNJ</name>
<evidence type="ECO:0000256" key="1">
    <source>
        <dbReference type="ARBA" id="ARBA00004496"/>
    </source>
</evidence>
<evidence type="ECO:0000256" key="8">
    <source>
        <dbReference type="ARBA" id="ARBA00022840"/>
    </source>
</evidence>
<dbReference type="GO" id="GO:0046872">
    <property type="term" value="F:metal ion binding"/>
    <property type="evidence" value="ECO:0007669"/>
    <property type="project" value="UniProtKB-KW"/>
</dbReference>
<accession>I1XLL5</accession>
<evidence type="ECO:0000256" key="10">
    <source>
        <dbReference type="ARBA" id="ARBA00032441"/>
    </source>
</evidence>
<dbReference type="SUPFAM" id="SSF52540">
    <property type="entry name" value="P-loop containing nucleoside triphosphate hydrolases"/>
    <property type="match status" value="1"/>
</dbReference>
<organism evidence="11 12">
    <name type="scientific">Methylophaga nitratireducenticrescens</name>
    <dbReference type="NCBI Taxonomy" id="754476"/>
    <lineage>
        <taxon>Bacteria</taxon>
        <taxon>Pseudomonadati</taxon>
        <taxon>Pseudomonadota</taxon>
        <taxon>Gammaproteobacteria</taxon>
        <taxon>Thiotrichales</taxon>
        <taxon>Piscirickettsiaceae</taxon>
        <taxon>Methylophaga</taxon>
    </lineage>
</organism>
<dbReference type="HOGENOM" id="CLU_087829_2_2_6"/>
<dbReference type="InterPro" id="IPR027417">
    <property type="entry name" value="P-loop_NTPase"/>
</dbReference>
<keyword evidence="12" id="KW-1185">Reference proteome</keyword>
<keyword evidence="8" id="KW-0067">ATP-binding</keyword>
<keyword evidence="5" id="KW-0819">tRNA processing</keyword>
<dbReference type="Gene3D" id="3.40.50.300">
    <property type="entry name" value="P-loop containing nucleotide triphosphate hydrolases"/>
    <property type="match status" value="1"/>
</dbReference>
<dbReference type="RefSeq" id="WP_014707648.1">
    <property type="nucleotide sequence ID" value="NC_017857.3"/>
</dbReference>
<dbReference type="GO" id="GO:0005524">
    <property type="term" value="F:ATP binding"/>
    <property type="evidence" value="ECO:0007669"/>
    <property type="project" value="UniProtKB-KW"/>
</dbReference>
<dbReference type="GO" id="GO:0002949">
    <property type="term" value="P:tRNA threonylcarbamoyladenosine modification"/>
    <property type="evidence" value="ECO:0007669"/>
    <property type="project" value="InterPro"/>
</dbReference>
<dbReference type="eggNOG" id="COG0802">
    <property type="taxonomic scope" value="Bacteria"/>
</dbReference>
<comment type="subcellular location">
    <subcellularLocation>
        <location evidence="1">Cytoplasm</location>
    </subcellularLocation>
</comment>
<comment type="similarity">
    <text evidence="2">Belongs to the TsaE family.</text>
</comment>
<evidence type="ECO:0000256" key="9">
    <source>
        <dbReference type="ARBA" id="ARBA00022842"/>
    </source>
</evidence>
<sequence length="150" mass="16660">MVWLEDEQATLELAAKLAALLPDSAFCIHLKGDLGAGKTTFVRGLLNALGHSGKVKSPTYTLVEHYQLNARDIYHFDLYRLAAPEELLYLGIEDYFSTNALSLIEWPEQGTGVLPEPDLLISLKYQTSGREVIFTAYSEAASDICDKLHN</sequence>
<keyword evidence="6" id="KW-0479">Metal-binding</keyword>
<proteinExistence type="inferred from homology"/>
<evidence type="ECO:0000256" key="7">
    <source>
        <dbReference type="ARBA" id="ARBA00022741"/>
    </source>
</evidence>
<dbReference type="InterPro" id="IPR003442">
    <property type="entry name" value="T6A_TsaE"/>
</dbReference>
<dbReference type="NCBIfam" id="TIGR00150">
    <property type="entry name" value="T6A_YjeE"/>
    <property type="match status" value="1"/>
</dbReference>
<dbReference type="AlphaFoldDB" id="I1XLL5"/>
<evidence type="ECO:0000256" key="2">
    <source>
        <dbReference type="ARBA" id="ARBA00007599"/>
    </source>
</evidence>
<reference evidence="11 12" key="2">
    <citation type="journal article" date="2013" name="Int. J. Syst. Evol. Microbiol.">
        <title>Methylophaga nitratireducenticrescens sp. nov. and Methylophaga frappieri sp. nov., isolated from the biofilm of the methanol-fed denitrification system treating the seawater at the Montreal Biodome.</title>
        <authorList>
            <person name="Villeneuve C."/>
            <person name="Martineau C."/>
            <person name="Mauffrey F."/>
            <person name="Villemur R."/>
        </authorList>
    </citation>
    <scope>NUCLEOTIDE SEQUENCE [LARGE SCALE GENOMIC DNA]</scope>
    <source>
        <strain evidence="11 12">JAM1</strain>
    </source>
</reference>
<keyword evidence="9" id="KW-0460">Magnesium</keyword>
<evidence type="ECO:0000256" key="4">
    <source>
        <dbReference type="ARBA" id="ARBA00022490"/>
    </source>
</evidence>
<dbReference type="EMBL" id="CP003390">
    <property type="protein sequence ID" value="AFI85284.1"/>
    <property type="molecule type" value="Genomic_DNA"/>
</dbReference>